<gene>
    <name evidence="2" type="ORF">HII31_03506</name>
</gene>
<feature type="region of interest" description="Disordered" evidence="1">
    <location>
        <begin position="91"/>
        <end position="117"/>
    </location>
</feature>
<organism evidence="2 3">
    <name type="scientific">Pseudocercospora fuligena</name>
    <dbReference type="NCBI Taxonomy" id="685502"/>
    <lineage>
        <taxon>Eukaryota</taxon>
        <taxon>Fungi</taxon>
        <taxon>Dikarya</taxon>
        <taxon>Ascomycota</taxon>
        <taxon>Pezizomycotina</taxon>
        <taxon>Dothideomycetes</taxon>
        <taxon>Dothideomycetidae</taxon>
        <taxon>Mycosphaerellales</taxon>
        <taxon>Mycosphaerellaceae</taxon>
        <taxon>Pseudocercospora</taxon>
    </lineage>
</organism>
<evidence type="ECO:0000313" key="2">
    <source>
        <dbReference type="EMBL" id="KAF7195300.1"/>
    </source>
</evidence>
<feature type="compositionally biased region" description="Acidic residues" evidence="1">
    <location>
        <begin position="245"/>
        <end position="258"/>
    </location>
</feature>
<accession>A0A8H6RNY4</accession>
<protein>
    <submittedName>
        <fullName evidence="2">Replicase polyprotein 1a</fullName>
    </submittedName>
</protein>
<dbReference type="Proteomes" id="UP000660729">
    <property type="component" value="Unassembled WGS sequence"/>
</dbReference>
<sequence length="283" mass="32396">MYSIMAAVKSFIFAHRLRAIKTDVQEMKQIEKDIHRSCRLLIKVLLDCRDASRFCTYADEPEELRSLGEKALQYAANCLQTTFSKAPPLLRKSERYGGRTKGHRWKTPPNSLRQFDLSDSERLRQSVLEIIMDGLWAHEALTDGMLDGTHTDDDDTDNEALDDEATDDQDTDNEESVGEELDDEDTDDETLDDELDDEELKDEEPEDEDLEDEDLEYGDTDDEDTDDEDTDEQDTDNKDLHDGYTDDDNADDKDLDIDELPDCADFFNLAHKAFLLCLATRSA</sequence>
<proteinExistence type="predicted"/>
<feature type="compositionally biased region" description="Acidic residues" evidence="1">
    <location>
        <begin position="152"/>
        <end position="234"/>
    </location>
</feature>
<evidence type="ECO:0000256" key="1">
    <source>
        <dbReference type="SAM" id="MobiDB-lite"/>
    </source>
</evidence>
<comment type="caution">
    <text evidence="2">The sequence shown here is derived from an EMBL/GenBank/DDBJ whole genome shotgun (WGS) entry which is preliminary data.</text>
</comment>
<dbReference type="EMBL" id="JABCIY010000041">
    <property type="protein sequence ID" value="KAF7195300.1"/>
    <property type="molecule type" value="Genomic_DNA"/>
</dbReference>
<feature type="region of interest" description="Disordered" evidence="1">
    <location>
        <begin position="147"/>
        <end position="258"/>
    </location>
</feature>
<dbReference type="AlphaFoldDB" id="A0A8H6RNY4"/>
<evidence type="ECO:0000313" key="3">
    <source>
        <dbReference type="Proteomes" id="UP000660729"/>
    </source>
</evidence>
<keyword evidence="3" id="KW-1185">Reference proteome</keyword>
<reference evidence="2" key="1">
    <citation type="submission" date="2020-04" db="EMBL/GenBank/DDBJ databases">
        <title>Draft genome resource of the tomato pathogen Pseudocercospora fuligena.</title>
        <authorList>
            <person name="Zaccaron A."/>
        </authorList>
    </citation>
    <scope>NUCLEOTIDE SEQUENCE</scope>
    <source>
        <strain evidence="2">PF001</strain>
    </source>
</reference>
<name>A0A8H6RNY4_9PEZI</name>
<feature type="compositionally biased region" description="Basic and acidic residues" evidence="1">
    <location>
        <begin position="235"/>
        <end position="244"/>
    </location>
</feature>